<dbReference type="InterPro" id="IPR020449">
    <property type="entry name" value="Tscrpt_reg_AraC-type_HTH"/>
</dbReference>
<evidence type="ECO:0000256" key="1">
    <source>
        <dbReference type="ARBA" id="ARBA00023015"/>
    </source>
</evidence>
<accession>A0A3D9IRM7</accession>
<evidence type="ECO:0000256" key="3">
    <source>
        <dbReference type="ARBA" id="ARBA00023163"/>
    </source>
</evidence>
<dbReference type="SMART" id="SM00342">
    <property type="entry name" value="HTH_ARAC"/>
    <property type="match status" value="1"/>
</dbReference>
<keyword evidence="3" id="KW-0804">Transcription</keyword>
<dbReference type="InterPro" id="IPR009057">
    <property type="entry name" value="Homeodomain-like_sf"/>
</dbReference>
<name>A0A3D9IRM7_9BACL</name>
<evidence type="ECO:0000256" key="4">
    <source>
        <dbReference type="SAM" id="Phobius"/>
    </source>
</evidence>
<keyword evidence="7" id="KW-1185">Reference proteome</keyword>
<dbReference type="PROSITE" id="PS01124">
    <property type="entry name" value="HTH_ARAC_FAMILY_2"/>
    <property type="match status" value="1"/>
</dbReference>
<reference evidence="6 7" key="1">
    <citation type="submission" date="2018-07" db="EMBL/GenBank/DDBJ databases">
        <title>Genomic Encyclopedia of Type Strains, Phase III (KMG-III): the genomes of soil and plant-associated and newly described type strains.</title>
        <authorList>
            <person name="Whitman W."/>
        </authorList>
    </citation>
    <scope>NUCLEOTIDE SEQUENCE [LARGE SCALE GENOMIC DNA]</scope>
    <source>
        <strain evidence="6 7">CECT 7287</strain>
    </source>
</reference>
<keyword evidence="4" id="KW-0812">Transmembrane</keyword>
<dbReference type="Gene3D" id="3.30.450.20">
    <property type="entry name" value="PAS domain"/>
    <property type="match status" value="1"/>
</dbReference>
<dbReference type="GO" id="GO:0043565">
    <property type="term" value="F:sequence-specific DNA binding"/>
    <property type="evidence" value="ECO:0007669"/>
    <property type="project" value="InterPro"/>
</dbReference>
<evidence type="ECO:0000259" key="5">
    <source>
        <dbReference type="PROSITE" id="PS01124"/>
    </source>
</evidence>
<dbReference type="Gene3D" id="1.10.10.60">
    <property type="entry name" value="Homeodomain-like"/>
    <property type="match status" value="2"/>
</dbReference>
<dbReference type="InterPro" id="IPR018062">
    <property type="entry name" value="HTH_AraC-typ_CS"/>
</dbReference>
<keyword evidence="2" id="KW-0238">DNA-binding</keyword>
<dbReference type="EMBL" id="QRDZ01000023">
    <property type="protein sequence ID" value="RED64424.1"/>
    <property type="molecule type" value="Genomic_DNA"/>
</dbReference>
<keyword evidence="4" id="KW-0472">Membrane</keyword>
<dbReference type="Proteomes" id="UP000256977">
    <property type="component" value="Unassembled WGS sequence"/>
</dbReference>
<dbReference type="PANTHER" id="PTHR43280:SF34">
    <property type="entry name" value="ARAC-FAMILY TRANSCRIPTIONAL REGULATOR"/>
    <property type="match status" value="1"/>
</dbReference>
<dbReference type="Pfam" id="PF12833">
    <property type="entry name" value="HTH_18"/>
    <property type="match status" value="1"/>
</dbReference>
<proteinExistence type="predicted"/>
<dbReference type="RefSeq" id="WP_116063408.1">
    <property type="nucleotide sequence ID" value="NZ_QRDZ01000023.1"/>
</dbReference>
<evidence type="ECO:0000256" key="2">
    <source>
        <dbReference type="ARBA" id="ARBA00023125"/>
    </source>
</evidence>
<organism evidence="6 7">
    <name type="scientific">Cohnella phaseoli</name>
    <dbReference type="NCBI Taxonomy" id="456490"/>
    <lineage>
        <taxon>Bacteria</taxon>
        <taxon>Bacillati</taxon>
        <taxon>Bacillota</taxon>
        <taxon>Bacilli</taxon>
        <taxon>Bacillales</taxon>
        <taxon>Paenibacillaceae</taxon>
        <taxon>Cohnella</taxon>
    </lineage>
</organism>
<dbReference type="SUPFAM" id="SSF46689">
    <property type="entry name" value="Homeodomain-like"/>
    <property type="match status" value="2"/>
</dbReference>
<dbReference type="PROSITE" id="PS00041">
    <property type="entry name" value="HTH_ARAC_FAMILY_1"/>
    <property type="match status" value="1"/>
</dbReference>
<dbReference type="AlphaFoldDB" id="A0A3D9IRM7"/>
<feature type="transmembrane region" description="Helical" evidence="4">
    <location>
        <begin position="299"/>
        <end position="319"/>
    </location>
</feature>
<feature type="transmembrane region" description="Helical" evidence="4">
    <location>
        <begin position="12"/>
        <end position="37"/>
    </location>
</feature>
<dbReference type="PRINTS" id="PR00032">
    <property type="entry name" value="HTHARAC"/>
</dbReference>
<evidence type="ECO:0000313" key="7">
    <source>
        <dbReference type="Proteomes" id="UP000256977"/>
    </source>
</evidence>
<evidence type="ECO:0000313" key="6">
    <source>
        <dbReference type="EMBL" id="RED64424.1"/>
    </source>
</evidence>
<comment type="caution">
    <text evidence="6">The sequence shown here is derived from an EMBL/GenBank/DDBJ whole genome shotgun (WGS) entry which is preliminary data.</text>
</comment>
<feature type="domain" description="HTH araC/xylS-type" evidence="5">
    <location>
        <begin position="636"/>
        <end position="735"/>
    </location>
</feature>
<dbReference type="InterPro" id="IPR018060">
    <property type="entry name" value="HTH_AraC"/>
</dbReference>
<dbReference type="PANTHER" id="PTHR43280">
    <property type="entry name" value="ARAC-FAMILY TRANSCRIPTIONAL REGULATOR"/>
    <property type="match status" value="1"/>
</dbReference>
<dbReference type="GO" id="GO:0003700">
    <property type="term" value="F:DNA-binding transcription factor activity"/>
    <property type="evidence" value="ECO:0007669"/>
    <property type="project" value="InterPro"/>
</dbReference>
<sequence>MLAKFRQIKTSYFKLLLLACLGFFLVSLTLLFIPLYISFQNSIVKSVSSHSLKTLSQTSYSVEFMQESANTVAEQLFFNSTINQLLYALDYNDIDTIISLNTLNSYVKSTLFIESVYIYSSKTGNVSFSSKTNGSGFEHIDDFYDSDYLKTLKANESSRFIPFPRITSNDKLVYSFLLPSSRSSDLMFSNSIMINISAKWLENTYKSIGNQQDDMILIIDSNGVVVNQNAYAPVLADLKEDPMIVRILNERVNEGYFLSSMDGEKQLVTYTSSPETGWSFVLLTPYSTILGSFANLKTIIFAIYFSIMICGIPICLIVTKRLYVPYSVIQNKLVDLEVRYKSNHMVEKQNKLHALLVFPSPFSESQVLQLKAANQFKVRFDQPYSMLLLQIDRFADFCDQYPIRDRALITYCIQNISEEIIGKVVGAESVQIDRNGVCMLFNQTSELQTRLTPLVKEIQQTVRKDLKLSVSVCVAESGHTIADASQIYQTARESILNKFFKGPGCIVYASDETAKKRAGHSEYQPARQKQLTDLIMVGKFEAAKKLLSEMIENLKDAHYDYFSQIILTITLELNNTIQLLEKANELTLPFQFNTFIAKINNMGSVEELLNLFFRLFDEMDAQLELKKKSKNEKLVQEIIGIIQRDYRDVNLSLESIADLVHLSSSHLRRLFKKETGSSIADYISRTRMEQATHLLLSTSLSIANISEQVGYVNSTYFFTLFKKAHGITPAEFRSKYATT</sequence>
<keyword evidence="1" id="KW-0805">Transcription regulation</keyword>
<dbReference type="OrthoDB" id="2503690at2"/>
<gene>
    <name evidence="6" type="ORF">DFP98_12396</name>
</gene>
<keyword evidence="4" id="KW-1133">Transmembrane helix</keyword>
<protein>
    <submittedName>
        <fullName evidence="6">Cache domain-containing protein</fullName>
    </submittedName>
</protein>